<dbReference type="InterPro" id="IPR003593">
    <property type="entry name" value="AAA+_ATPase"/>
</dbReference>
<dbReference type="InterPro" id="IPR027417">
    <property type="entry name" value="P-loop_NTPase"/>
</dbReference>
<dbReference type="OrthoDB" id="6500128at2759"/>
<dbReference type="OMA" id="QDTQLFN"/>
<dbReference type="EMBL" id="JAGTXO010000050">
    <property type="protein sequence ID" value="KAG8458523.1"/>
    <property type="molecule type" value="Genomic_DNA"/>
</dbReference>
<protein>
    <recommendedName>
        <fullName evidence="14">ATP-dependent transporter ycf16</fullName>
    </recommendedName>
</protein>
<comment type="subcellular location">
    <subcellularLocation>
        <location evidence="1">Membrane</location>
        <topology evidence="1">Multi-pass membrane protein</topology>
    </subcellularLocation>
</comment>
<dbReference type="PROSITE" id="PS00211">
    <property type="entry name" value="ABC_TRANSPORTER_1"/>
    <property type="match status" value="1"/>
</dbReference>
<reference evidence="12" key="1">
    <citation type="submission" date="2021-05" db="EMBL/GenBank/DDBJ databases">
        <title>The genome of the haptophyte Pavlova lutheri (Diacronema luteri, Pavlovales) - a model for lipid biosynthesis in eukaryotic algae.</title>
        <authorList>
            <person name="Hulatt C.J."/>
            <person name="Posewitz M.C."/>
        </authorList>
    </citation>
    <scope>NUCLEOTIDE SEQUENCE</scope>
    <source>
        <strain evidence="12">NIVA-4/92</strain>
    </source>
</reference>
<feature type="domain" description="ABC transmembrane type-1" evidence="11">
    <location>
        <begin position="361"/>
        <end position="644"/>
    </location>
</feature>
<keyword evidence="2" id="KW-0813">Transport</keyword>
<dbReference type="AlphaFoldDB" id="A0A8J5X3K8"/>
<dbReference type="Proteomes" id="UP000751190">
    <property type="component" value="Unassembled WGS sequence"/>
</dbReference>
<accession>A0A8J5X3K8</accession>
<dbReference type="PANTHER" id="PTHR43394">
    <property type="entry name" value="ATP-DEPENDENT PERMEASE MDL1, MITOCHONDRIAL"/>
    <property type="match status" value="1"/>
</dbReference>
<dbReference type="SUPFAM" id="SSF90123">
    <property type="entry name" value="ABC transporter transmembrane region"/>
    <property type="match status" value="1"/>
</dbReference>
<feature type="transmembrane region" description="Helical" evidence="9">
    <location>
        <begin position="207"/>
        <end position="228"/>
    </location>
</feature>
<comment type="caution">
    <text evidence="12">The sequence shown here is derived from an EMBL/GenBank/DDBJ whole genome shotgun (WGS) entry which is preliminary data.</text>
</comment>
<evidence type="ECO:0000256" key="7">
    <source>
        <dbReference type="ARBA" id="ARBA00023136"/>
    </source>
</evidence>
<dbReference type="CDD" id="cd18572">
    <property type="entry name" value="ABC_6TM_TAP"/>
    <property type="match status" value="1"/>
</dbReference>
<keyword evidence="5" id="KW-0067">ATP-binding</keyword>
<feature type="region of interest" description="Disordered" evidence="8">
    <location>
        <begin position="129"/>
        <end position="187"/>
    </location>
</feature>
<evidence type="ECO:0000256" key="5">
    <source>
        <dbReference type="ARBA" id="ARBA00022840"/>
    </source>
</evidence>
<dbReference type="GO" id="GO:0090374">
    <property type="term" value="P:oligopeptide export from mitochondrion"/>
    <property type="evidence" value="ECO:0007669"/>
    <property type="project" value="TreeGrafter"/>
</dbReference>
<evidence type="ECO:0000313" key="12">
    <source>
        <dbReference type="EMBL" id="KAG8458523.1"/>
    </source>
</evidence>
<evidence type="ECO:0000256" key="3">
    <source>
        <dbReference type="ARBA" id="ARBA00022692"/>
    </source>
</evidence>
<feature type="transmembrane region" description="Helical" evidence="9">
    <location>
        <begin position="357"/>
        <end position="380"/>
    </location>
</feature>
<evidence type="ECO:0000256" key="2">
    <source>
        <dbReference type="ARBA" id="ARBA00022448"/>
    </source>
</evidence>
<feature type="transmembrane region" description="Helical" evidence="9">
    <location>
        <begin position="478"/>
        <end position="496"/>
    </location>
</feature>
<dbReference type="InterPro" id="IPR003439">
    <property type="entry name" value="ABC_transporter-like_ATP-bd"/>
</dbReference>
<dbReference type="InterPro" id="IPR036640">
    <property type="entry name" value="ABC1_TM_sf"/>
</dbReference>
<keyword evidence="7 9" id="KW-0472">Membrane</keyword>
<keyword evidence="4" id="KW-0547">Nucleotide-binding</keyword>
<sequence>MPHEAMPHEAMGGGSSRAQVAWHAGAALVALALELAIVLLLFFSHDGRAAAPRIFALFGSTRSSMADLVVLDVAKAMLVLLGGLVAAHLGRISASDVEGPAAGADGGASEPLPSADDVIVQPLLLPGAGGRAHTSSSSAPAPVAGAARNGTPSAAAPAAYGVLPGGTREPHAGPSAPPPAHPAAAAEPGQALSFDAKNRANARRQGMVGAVFLVSTAFQMFVGIKTIQFDFVAAREREDGALLGILVLLTNVSTWFVVRAVREATKEDGFVVPEFHPHALYHRTNLALHHCDLCSERGTTFFSCRQCGFDVCPRCFARKDKRTSEGLLRNDRGFQEPAEFTTWQYVTRTASLVRGHVPLFLVAIGCLVATTLAQLFLPNYQGAILDAIVQSDVHGFKEAIVIYLGISVASGLLNAVRSLCFNVAMRQIGMSLRKALFAQIIAQDMVFFDSMKTGDLISRLSGNIGAMLSPLQSTLQTLLSNLILLVGSLVMCFVISWRLSMLAFTTLAPIVYMTSAYARWSRRQNYMIWQTLGDANADAAEVITNMRLVRAFSTEAAEKAKYAHKCDISLQKGMLDALYGTLTVTLGDYLDQGASVIILWCGGATAMVAGSNLSVGRLITYSLYYNRIQNSYNSLNGVLNSFTRSAGAAMRVLSLFDLSPAIGSTDETGVPLPGGPRDAVSVRFENVGFYYQMRPDRKVLDALSLEVPAGTVTALVGKSGAGKSTLAGILLRFYDVKDGRVVINGVDLRSLQLASFHAALGVVTQDTQLFNTSIEENITYGLASYTQEKLEQAARQAQAHDFIMALPDGYRTRVGERGTRLSGGQKQRIAICRALLRSPRLLVLDEATSSLDATAEAEVQASLDALIWTGEHTVILIAHRLSTVVNATQIALLEGGAVAELGTHAELVARGERYAELVSKQLQQQRDHLPK</sequence>
<gene>
    <name evidence="12" type="ORF">KFE25_003058</name>
</gene>
<evidence type="ECO:0000256" key="8">
    <source>
        <dbReference type="SAM" id="MobiDB-lite"/>
    </source>
</evidence>
<evidence type="ECO:0000259" key="11">
    <source>
        <dbReference type="PROSITE" id="PS50929"/>
    </source>
</evidence>
<keyword evidence="3 9" id="KW-0812">Transmembrane</keyword>
<keyword evidence="13" id="KW-1185">Reference proteome</keyword>
<dbReference type="Gene3D" id="1.20.1560.10">
    <property type="entry name" value="ABC transporter type 1, transmembrane domain"/>
    <property type="match status" value="1"/>
</dbReference>
<dbReference type="PANTHER" id="PTHR43394:SF5">
    <property type="entry name" value="ABC TRANSPORTER B FAMILY"/>
    <property type="match status" value="1"/>
</dbReference>
<dbReference type="PROSITE" id="PS50893">
    <property type="entry name" value="ABC_TRANSPORTER_2"/>
    <property type="match status" value="1"/>
</dbReference>
<feature type="transmembrane region" description="Helical" evidence="9">
    <location>
        <begin position="240"/>
        <end position="258"/>
    </location>
</feature>
<dbReference type="GO" id="GO:0015421">
    <property type="term" value="F:ABC-type oligopeptide transporter activity"/>
    <property type="evidence" value="ECO:0007669"/>
    <property type="project" value="TreeGrafter"/>
</dbReference>
<feature type="domain" description="ABC transporter" evidence="10">
    <location>
        <begin position="682"/>
        <end position="920"/>
    </location>
</feature>
<evidence type="ECO:0000256" key="4">
    <source>
        <dbReference type="ARBA" id="ARBA00022741"/>
    </source>
</evidence>
<evidence type="ECO:0000313" key="13">
    <source>
        <dbReference type="Proteomes" id="UP000751190"/>
    </source>
</evidence>
<dbReference type="FunFam" id="3.40.50.300:FF:000218">
    <property type="entry name" value="Multidrug ABC transporter ATP-binding protein"/>
    <property type="match status" value="1"/>
</dbReference>
<proteinExistence type="predicted"/>
<dbReference type="Pfam" id="PF00005">
    <property type="entry name" value="ABC_tran"/>
    <property type="match status" value="1"/>
</dbReference>
<evidence type="ECO:0008006" key="14">
    <source>
        <dbReference type="Google" id="ProtNLM"/>
    </source>
</evidence>
<dbReference type="Pfam" id="PF00664">
    <property type="entry name" value="ABC_membrane"/>
    <property type="match status" value="1"/>
</dbReference>
<dbReference type="SMART" id="SM00382">
    <property type="entry name" value="AAA"/>
    <property type="match status" value="1"/>
</dbReference>
<keyword evidence="6 9" id="KW-1133">Transmembrane helix</keyword>
<evidence type="ECO:0000256" key="1">
    <source>
        <dbReference type="ARBA" id="ARBA00004141"/>
    </source>
</evidence>
<name>A0A8J5X3K8_DIALT</name>
<dbReference type="FunFam" id="1.20.1560.10:FF:000215">
    <property type="entry name" value="ABC transporter B family member 4"/>
    <property type="match status" value="1"/>
</dbReference>
<feature type="transmembrane region" description="Helical" evidence="9">
    <location>
        <begin position="400"/>
        <end position="424"/>
    </location>
</feature>
<evidence type="ECO:0000259" key="10">
    <source>
        <dbReference type="PROSITE" id="PS50893"/>
    </source>
</evidence>
<feature type="compositionally biased region" description="Low complexity" evidence="8">
    <location>
        <begin position="135"/>
        <end position="147"/>
    </location>
</feature>
<dbReference type="Gene3D" id="3.40.50.300">
    <property type="entry name" value="P-loop containing nucleotide triphosphate hydrolases"/>
    <property type="match status" value="1"/>
</dbReference>
<dbReference type="InterPro" id="IPR011527">
    <property type="entry name" value="ABC1_TM_dom"/>
</dbReference>
<dbReference type="GO" id="GO:0005743">
    <property type="term" value="C:mitochondrial inner membrane"/>
    <property type="evidence" value="ECO:0007669"/>
    <property type="project" value="TreeGrafter"/>
</dbReference>
<dbReference type="InterPro" id="IPR039421">
    <property type="entry name" value="Type_1_exporter"/>
</dbReference>
<dbReference type="SUPFAM" id="SSF52540">
    <property type="entry name" value="P-loop containing nucleoside triphosphate hydrolases"/>
    <property type="match status" value="1"/>
</dbReference>
<evidence type="ECO:0000256" key="9">
    <source>
        <dbReference type="SAM" id="Phobius"/>
    </source>
</evidence>
<evidence type="ECO:0000256" key="6">
    <source>
        <dbReference type="ARBA" id="ARBA00022989"/>
    </source>
</evidence>
<dbReference type="GO" id="GO:0005524">
    <property type="term" value="F:ATP binding"/>
    <property type="evidence" value="ECO:0007669"/>
    <property type="project" value="UniProtKB-KW"/>
</dbReference>
<dbReference type="GO" id="GO:0016887">
    <property type="term" value="F:ATP hydrolysis activity"/>
    <property type="evidence" value="ECO:0007669"/>
    <property type="project" value="InterPro"/>
</dbReference>
<organism evidence="12 13">
    <name type="scientific">Diacronema lutheri</name>
    <name type="common">Unicellular marine alga</name>
    <name type="synonym">Monochrysis lutheri</name>
    <dbReference type="NCBI Taxonomy" id="2081491"/>
    <lineage>
        <taxon>Eukaryota</taxon>
        <taxon>Haptista</taxon>
        <taxon>Haptophyta</taxon>
        <taxon>Pavlovophyceae</taxon>
        <taxon>Pavlovales</taxon>
        <taxon>Pavlovaceae</taxon>
        <taxon>Diacronema</taxon>
    </lineage>
</organism>
<feature type="transmembrane region" description="Helical" evidence="9">
    <location>
        <begin position="20"/>
        <end position="43"/>
    </location>
</feature>
<dbReference type="InterPro" id="IPR017871">
    <property type="entry name" value="ABC_transporter-like_CS"/>
</dbReference>
<dbReference type="PROSITE" id="PS50929">
    <property type="entry name" value="ABC_TM1F"/>
    <property type="match status" value="1"/>
</dbReference>